<feature type="region of interest" description="Disordered" evidence="2">
    <location>
        <begin position="1"/>
        <end position="26"/>
    </location>
</feature>
<evidence type="ECO:0000313" key="3">
    <source>
        <dbReference type="EMBL" id="KAL2505424.1"/>
    </source>
</evidence>
<dbReference type="EMBL" id="JBFOLK010000006">
    <property type="protein sequence ID" value="KAL2505424.1"/>
    <property type="molecule type" value="Genomic_DNA"/>
</dbReference>
<evidence type="ECO:0000256" key="1">
    <source>
        <dbReference type="SAM" id="Coils"/>
    </source>
</evidence>
<sequence length="168" mass="19138">MNNSSKLESVQGQRPALTKKLNDSNAAQRVTAEALEAANEEKRLLKEDSTSHLLEVARLREKVEVSKVEAEKLRKNLEDSDRRMEKAETEATKFLSEKKELEGKLENAKANFVVNFHHTEAYTNFSNYFSSVGQQEVMAVIYSEHPNLDITFIEAKFSPMDIEDEGEE</sequence>
<keyword evidence="4" id="KW-1185">Reference proteome</keyword>
<dbReference type="AlphaFoldDB" id="A0ABD1SYB1"/>
<comment type="caution">
    <text evidence="3">The sequence shown here is derived from an EMBL/GenBank/DDBJ whole genome shotgun (WGS) entry which is preliminary data.</text>
</comment>
<proteinExistence type="predicted"/>
<keyword evidence="1" id="KW-0175">Coiled coil</keyword>
<organism evidence="3 4">
    <name type="scientific">Abeliophyllum distichum</name>
    <dbReference type="NCBI Taxonomy" id="126358"/>
    <lineage>
        <taxon>Eukaryota</taxon>
        <taxon>Viridiplantae</taxon>
        <taxon>Streptophyta</taxon>
        <taxon>Embryophyta</taxon>
        <taxon>Tracheophyta</taxon>
        <taxon>Spermatophyta</taxon>
        <taxon>Magnoliopsida</taxon>
        <taxon>eudicotyledons</taxon>
        <taxon>Gunneridae</taxon>
        <taxon>Pentapetalae</taxon>
        <taxon>asterids</taxon>
        <taxon>lamiids</taxon>
        <taxon>Lamiales</taxon>
        <taxon>Oleaceae</taxon>
        <taxon>Forsythieae</taxon>
        <taxon>Abeliophyllum</taxon>
    </lineage>
</organism>
<name>A0ABD1SYB1_9LAMI</name>
<feature type="coiled-coil region" evidence="1">
    <location>
        <begin position="27"/>
        <end position="111"/>
    </location>
</feature>
<reference evidence="4" key="1">
    <citation type="submission" date="2024-07" db="EMBL/GenBank/DDBJ databases">
        <title>Two chromosome-level genome assemblies of Korean endemic species Abeliophyllum distichum and Forsythia ovata (Oleaceae).</title>
        <authorList>
            <person name="Jang H."/>
        </authorList>
    </citation>
    <scope>NUCLEOTIDE SEQUENCE [LARGE SCALE GENOMIC DNA]</scope>
</reference>
<evidence type="ECO:0000256" key="2">
    <source>
        <dbReference type="SAM" id="MobiDB-lite"/>
    </source>
</evidence>
<evidence type="ECO:0000313" key="4">
    <source>
        <dbReference type="Proteomes" id="UP001604336"/>
    </source>
</evidence>
<accession>A0ABD1SYB1</accession>
<gene>
    <name evidence="3" type="ORF">Adt_21045</name>
</gene>
<protein>
    <submittedName>
        <fullName evidence="3">Uncharacterized protein</fullName>
    </submittedName>
</protein>
<feature type="compositionally biased region" description="Polar residues" evidence="2">
    <location>
        <begin position="1"/>
        <end position="12"/>
    </location>
</feature>
<dbReference type="Proteomes" id="UP001604336">
    <property type="component" value="Unassembled WGS sequence"/>
</dbReference>